<feature type="domain" description="HTH cro/C1-type" evidence="1">
    <location>
        <begin position="11"/>
        <end position="62"/>
    </location>
</feature>
<name>A0A1I0SY82_9GAMM</name>
<sequence length="89" mass="9798">MELKQALGKAIKELRLSSDLSQESVGASQSYISDVERGIKSPSVIKLAELAENMGVHPLTILAKSYLLANPELTVQALLEQLRQELEQH</sequence>
<dbReference type="CDD" id="cd00093">
    <property type="entry name" value="HTH_XRE"/>
    <property type="match status" value="1"/>
</dbReference>
<reference evidence="3 4" key="1">
    <citation type="submission" date="2019-12" db="EMBL/GenBank/DDBJ databases">
        <title>Draft genome sequence of Pseudomonas otitidis recovered from a chicken carcass.</title>
        <authorList>
            <person name="Vieira T.R."/>
            <person name="Oliviera E.F.C."/>
            <person name="Silva N.M.V."/>
            <person name="Sambrano G.E."/>
            <person name="Cibulski S.P."/>
            <person name="Cardoso M.R.I."/>
        </authorList>
    </citation>
    <scope>NUCLEOTIDE SEQUENCE [LARGE SCALE GENOMIC DNA]</scope>
    <source>
        <strain evidence="3 4">25_K</strain>
    </source>
</reference>
<keyword evidence="5" id="KW-1185">Reference proteome</keyword>
<dbReference type="InterPro" id="IPR010982">
    <property type="entry name" value="Lambda_DNA-bd_dom_sf"/>
</dbReference>
<dbReference type="SMART" id="SM00530">
    <property type="entry name" value="HTH_XRE"/>
    <property type="match status" value="1"/>
</dbReference>
<dbReference type="InterPro" id="IPR001387">
    <property type="entry name" value="Cro/C1-type_HTH"/>
</dbReference>
<protein>
    <submittedName>
        <fullName evidence="3">Helix-turn-helix domain-containing protein</fullName>
    </submittedName>
    <submittedName>
        <fullName evidence="2">Helix-turn-helix transcriptional regulator</fullName>
    </submittedName>
</protein>
<dbReference type="SUPFAM" id="SSF47413">
    <property type="entry name" value="lambda repressor-like DNA-binding domains"/>
    <property type="match status" value="1"/>
</dbReference>
<evidence type="ECO:0000313" key="2">
    <source>
        <dbReference type="EMBL" id="MDV3438084.1"/>
    </source>
</evidence>
<evidence type="ECO:0000313" key="3">
    <source>
        <dbReference type="EMBL" id="MWK55977.1"/>
    </source>
</evidence>
<dbReference type="Pfam" id="PF01381">
    <property type="entry name" value="HTH_3"/>
    <property type="match status" value="1"/>
</dbReference>
<dbReference type="EMBL" id="JAWJUL010000003">
    <property type="protein sequence ID" value="MDV3438084.1"/>
    <property type="molecule type" value="Genomic_DNA"/>
</dbReference>
<gene>
    <name evidence="3" type="ORF">GO594_08320</name>
    <name evidence="2" type="ORF">R0G64_01415</name>
</gene>
<dbReference type="AlphaFoldDB" id="A0A1I0SY82"/>
<dbReference type="EMBL" id="WTFN01000015">
    <property type="protein sequence ID" value="MWK55977.1"/>
    <property type="molecule type" value="Genomic_DNA"/>
</dbReference>
<dbReference type="Gene3D" id="1.10.260.40">
    <property type="entry name" value="lambda repressor-like DNA-binding domains"/>
    <property type="match status" value="1"/>
</dbReference>
<evidence type="ECO:0000259" key="1">
    <source>
        <dbReference type="PROSITE" id="PS50943"/>
    </source>
</evidence>
<dbReference type="RefSeq" id="WP_044400503.1">
    <property type="nucleotide sequence ID" value="NZ_BQIA01000012.1"/>
</dbReference>
<evidence type="ECO:0000313" key="5">
    <source>
        <dbReference type="Proteomes" id="UP001273935"/>
    </source>
</evidence>
<organism evidence="3 4">
    <name type="scientific">Metapseudomonas otitidis</name>
    <dbReference type="NCBI Taxonomy" id="319939"/>
    <lineage>
        <taxon>Bacteria</taxon>
        <taxon>Pseudomonadati</taxon>
        <taxon>Pseudomonadota</taxon>
        <taxon>Gammaproteobacteria</taxon>
        <taxon>Pseudomonadales</taxon>
        <taxon>Pseudomonadaceae</taxon>
        <taxon>Metapseudomonas</taxon>
    </lineage>
</organism>
<dbReference type="Proteomes" id="UP001273935">
    <property type="component" value="Unassembled WGS sequence"/>
</dbReference>
<comment type="caution">
    <text evidence="3">The sequence shown here is derived from an EMBL/GenBank/DDBJ whole genome shotgun (WGS) entry which is preliminary data.</text>
</comment>
<dbReference type="PROSITE" id="PS50943">
    <property type="entry name" value="HTH_CROC1"/>
    <property type="match status" value="1"/>
</dbReference>
<dbReference type="Proteomes" id="UP000461288">
    <property type="component" value="Unassembled WGS sequence"/>
</dbReference>
<dbReference type="GO" id="GO:0003677">
    <property type="term" value="F:DNA binding"/>
    <property type="evidence" value="ECO:0007669"/>
    <property type="project" value="InterPro"/>
</dbReference>
<evidence type="ECO:0000313" key="4">
    <source>
        <dbReference type="Proteomes" id="UP000461288"/>
    </source>
</evidence>
<dbReference type="STRING" id="319939.SAMN05216263_102168"/>
<proteinExistence type="predicted"/>
<accession>A0A1I0SY82</accession>
<reference evidence="2 5" key="2">
    <citation type="submission" date="2023-10" db="EMBL/GenBank/DDBJ databases">
        <title>Pseudomonas otitidis isolated from a paediatric patient with cystic fibrosis in Chile.</title>
        <authorList>
            <person name="Amsteins-Romero L."/>
            <person name="Opazo-Capurro A."/>
            <person name="Matus-Kohler M."/>
            <person name="Gonzalez-Rocha G."/>
        </authorList>
    </citation>
    <scope>NUCLEOTIDE SEQUENCE [LARGE SCALE GENOMIC DNA]</scope>
    <source>
        <strain evidence="2 5">P-714</strain>
    </source>
</reference>